<protein>
    <submittedName>
        <fullName evidence="3">Endonuclease</fullName>
    </submittedName>
</protein>
<dbReference type="Pfam" id="PF01541">
    <property type="entry name" value="GIY-YIG"/>
    <property type="match status" value="1"/>
</dbReference>
<evidence type="ECO:0000313" key="3">
    <source>
        <dbReference type="EMBL" id="OGY63932.1"/>
    </source>
</evidence>
<comment type="caution">
    <text evidence="3">The sequence shown here is derived from an EMBL/GenBank/DDBJ whole genome shotgun (WGS) entry which is preliminary data.</text>
</comment>
<gene>
    <name evidence="3" type="ORF">A3B92_02335</name>
</gene>
<proteinExistence type="inferred from homology"/>
<dbReference type="CDD" id="cd10449">
    <property type="entry name" value="GIY-YIG_SLX1_like"/>
    <property type="match status" value="1"/>
</dbReference>
<dbReference type="AlphaFoldDB" id="A0A1G1ZH87"/>
<reference evidence="3 4" key="1">
    <citation type="journal article" date="2016" name="Nat. Commun.">
        <title>Thousands of microbial genomes shed light on interconnected biogeochemical processes in an aquifer system.</title>
        <authorList>
            <person name="Anantharaman K."/>
            <person name="Brown C.T."/>
            <person name="Hug L.A."/>
            <person name="Sharon I."/>
            <person name="Castelle C.J."/>
            <person name="Probst A.J."/>
            <person name="Thomas B.C."/>
            <person name="Singh A."/>
            <person name="Wilkins M.J."/>
            <person name="Karaoz U."/>
            <person name="Brodie E.L."/>
            <person name="Williams K.H."/>
            <person name="Hubbard S.S."/>
            <person name="Banfield J.F."/>
        </authorList>
    </citation>
    <scope>NUCLEOTIDE SEQUENCE [LARGE SCALE GENOMIC DNA]</scope>
</reference>
<keyword evidence="3" id="KW-0378">Hydrolase</keyword>
<evidence type="ECO:0000313" key="4">
    <source>
        <dbReference type="Proteomes" id="UP000177960"/>
    </source>
</evidence>
<organism evidence="3 4">
    <name type="scientific">Candidatus Harrisonbacteria bacterium RIFCSPHIGHO2_02_FULL_42_16</name>
    <dbReference type="NCBI Taxonomy" id="1798404"/>
    <lineage>
        <taxon>Bacteria</taxon>
        <taxon>Candidatus Harrisoniibacteriota</taxon>
    </lineage>
</organism>
<evidence type="ECO:0000256" key="1">
    <source>
        <dbReference type="ARBA" id="ARBA00007435"/>
    </source>
</evidence>
<feature type="domain" description="GIY-YIG" evidence="2">
    <location>
        <begin position="1"/>
        <end position="75"/>
    </location>
</feature>
<dbReference type="Proteomes" id="UP000177960">
    <property type="component" value="Unassembled WGS sequence"/>
</dbReference>
<dbReference type="InterPro" id="IPR035901">
    <property type="entry name" value="GIY-YIG_endonuc_sf"/>
</dbReference>
<name>A0A1G1ZH87_9BACT</name>
<dbReference type="Gene3D" id="3.40.1440.10">
    <property type="entry name" value="GIY-YIG endonuclease"/>
    <property type="match status" value="1"/>
</dbReference>
<dbReference type="GO" id="GO:0004519">
    <property type="term" value="F:endonuclease activity"/>
    <property type="evidence" value="ECO:0007669"/>
    <property type="project" value="UniProtKB-KW"/>
</dbReference>
<evidence type="ECO:0000259" key="2">
    <source>
        <dbReference type="PROSITE" id="PS50164"/>
    </source>
</evidence>
<comment type="similarity">
    <text evidence="1">Belongs to the UPF0213 family.</text>
</comment>
<dbReference type="PROSITE" id="PS50164">
    <property type="entry name" value="GIY_YIG"/>
    <property type="match status" value="1"/>
</dbReference>
<dbReference type="EMBL" id="MHJG01000013">
    <property type="protein sequence ID" value="OGY63932.1"/>
    <property type="molecule type" value="Genomic_DNA"/>
</dbReference>
<keyword evidence="3" id="KW-0540">Nuclease</keyword>
<dbReference type="InterPro" id="IPR050190">
    <property type="entry name" value="UPF0213_domain"/>
</dbReference>
<dbReference type="PANTHER" id="PTHR34477">
    <property type="entry name" value="UPF0213 PROTEIN YHBQ"/>
    <property type="match status" value="1"/>
</dbReference>
<accession>A0A1G1ZH87</accession>
<dbReference type="PANTHER" id="PTHR34477:SF1">
    <property type="entry name" value="UPF0213 PROTEIN YHBQ"/>
    <property type="match status" value="1"/>
</dbReference>
<keyword evidence="3" id="KW-0255">Endonuclease</keyword>
<dbReference type="InterPro" id="IPR000305">
    <property type="entry name" value="GIY-YIG_endonuc"/>
</dbReference>
<sequence length="79" mass="9636">MFYVYILKSLKNGRFYIGSTNNLERRLNEHNSGKSKYTSLTRPFVLIFKEEYLSRSEAMRREKFLKSGRGREWIYINFR</sequence>
<dbReference type="SMART" id="SM00465">
    <property type="entry name" value="GIYc"/>
    <property type="match status" value="1"/>
</dbReference>
<dbReference type="STRING" id="1798404.A3B92_02335"/>
<dbReference type="SUPFAM" id="SSF82771">
    <property type="entry name" value="GIY-YIG endonuclease"/>
    <property type="match status" value="1"/>
</dbReference>